<organism evidence="1 2">
    <name type="scientific">Prauserella marina</name>
    <dbReference type="NCBI Taxonomy" id="530584"/>
    <lineage>
        <taxon>Bacteria</taxon>
        <taxon>Bacillati</taxon>
        <taxon>Actinomycetota</taxon>
        <taxon>Actinomycetes</taxon>
        <taxon>Pseudonocardiales</taxon>
        <taxon>Pseudonocardiaceae</taxon>
        <taxon>Prauserella</taxon>
    </lineage>
</organism>
<accession>A0A222VUR6</accession>
<dbReference type="AlphaFoldDB" id="A0A222VUR6"/>
<evidence type="ECO:0000313" key="1">
    <source>
        <dbReference type="EMBL" id="SDD31716.1"/>
    </source>
</evidence>
<sequence length="59" mass="6909">MLDAFCWHCNLERPHRANSYRKRKIQVGAQLVCQTVHTVEGNGIVRIYYSGHQLVRELL</sequence>
<evidence type="ECO:0000313" key="2">
    <source>
        <dbReference type="Proteomes" id="UP000199494"/>
    </source>
</evidence>
<dbReference type="EMBL" id="FMZE01000007">
    <property type="protein sequence ID" value="SDD31716.1"/>
    <property type="molecule type" value="Genomic_DNA"/>
</dbReference>
<dbReference type="Proteomes" id="UP000199494">
    <property type="component" value="Unassembled WGS sequence"/>
</dbReference>
<gene>
    <name evidence="1" type="ORF">SAMN05421630_107257</name>
</gene>
<protein>
    <submittedName>
        <fullName evidence="1">Uncharacterized protein</fullName>
    </submittedName>
</protein>
<dbReference type="KEGG" id="pmad:BAY61_24535"/>
<name>A0A222VUR6_9PSEU</name>
<proteinExistence type="predicted"/>
<reference evidence="1 2" key="1">
    <citation type="submission" date="2016-10" db="EMBL/GenBank/DDBJ databases">
        <authorList>
            <person name="de Groot N.N."/>
        </authorList>
    </citation>
    <scope>NUCLEOTIDE SEQUENCE [LARGE SCALE GENOMIC DNA]</scope>
    <source>
        <strain evidence="1 2">CGMCC 4.5506</strain>
    </source>
</reference>
<keyword evidence="2" id="KW-1185">Reference proteome</keyword>